<dbReference type="AlphaFoldDB" id="A0A0V0QQ38"/>
<evidence type="ECO:0000313" key="2">
    <source>
        <dbReference type="EMBL" id="KRX04199.1"/>
    </source>
</evidence>
<feature type="transmembrane region" description="Helical" evidence="1">
    <location>
        <begin position="239"/>
        <end position="257"/>
    </location>
</feature>
<keyword evidence="3" id="KW-1185">Reference proteome</keyword>
<organism evidence="2 3">
    <name type="scientific">Pseudocohnilembus persalinus</name>
    <name type="common">Ciliate</name>
    <dbReference type="NCBI Taxonomy" id="266149"/>
    <lineage>
        <taxon>Eukaryota</taxon>
        <taxon>Sar</taxon>
        <taxon>Alveolata</taxon>
        <taxon>Ciliophora</taxon>
        <taxon>Intramacronucleata</taxon>
        <taxon>Oligohymenophorea</taxon>
        <taxon>Scuticociliatia</taxon>
        <taxon>Philasterida</taxon>
        <taxon>Pseudocohnilembidae</taxon>
        <taxon>Pseudocohnilembus</taxon>
    </lineage>
</organism>
<dbReference type="OMA" id="YEDVHRH"/>
<dbReference type="InParanoid" id="A0A0V0QQ38"/>
<evidence type="ECO:0000313" key="3">
    <source>
        <dbReference type="Proteomes" id="UP000054937"/>
    </source>
</evidence>
<feature type="transmembrane region" description="Helical" evidence="1">
    <location>
        <begin position="175"/>
        <end position="192"/>
    </location>
</feature>
<dbReference type="Proteomes" id="UP000054937">
    <property type="component" value="Unassembled WGS sequence"/>
</dbReference>
<keyword evidence="1" id="KW-1133">Transmembrane helix</keyword>
<name>A0A0V0QQ38_PSEPJ</name>
<keyword evidence="1" id="KW-0812">Transmembrane</keyword>
<sequence>MIETSSRRVSQFYEFFLLFSNLLHINFNKWLVASFHSFKKHKFGHRIRPNLLRIIIIMIFILQPSISKLNFGYFRITPRTIAAAIQQIFIIFNFFEVFEIRKGFGLFNNIVQFVVVHFFSQQIIFVLFFLVSQVFYLNLTFMTVVVQIQFLLLYRGTSWLFFFGRGLGAAGHEKKARFFFLFFLFGLVVQFGKGLGRKEFFTVFLHFSSFFLHLFQIFLFQFLVFLVFLFSFFQSLQSFFVLLFFLLQIVFVLLIVQPTLHRVQVSSCLVLGTCYSLFIILHFVIQSLYKVKYFFLFLYNSIIFMRNFQVFSKIPIMLHLSSFIILISINCHHLFIFN</sequence>
<feature type="transmembrane region" description="Helical" evidence="1">
    <location>
        <begin position="135"/>
        <end position="154"/>
    </location>
</feature>
<gene>
    <name evidence="2" type="ORF">PPERSA_11323</name>
</gene>
<accession>A0A0V0QQ38</accession>
<protein>
    <recommendedName>
        <fullName evidence="4">Transmembrane protein</fullName>
    </recommendedName>
</protein>
<proteinExistence type="predicted"/>
<evidence type="ECO:0000256" key="1">
    <source>
        <dbReference type="SAM" id="Phobius"/>
    </source>
</evidence>
<feature type="transmembrane region" description="Helical" evidence="1">
    <location>
        <begin position="51"/>
        <end position="74"/>
    </location>
</feature>
<feature type="transmembrane region" description="Helical" evidence="1">
    <location>
        <begin position="316"/>
        <end position="337"/>
    </location>
</feature>
<feature type="transmembrane region" description="Helical" evidence="1">
    <location>
        <begin position="110"/>
        <end position="129"/>
    </location>
</feature>
<keyword evidence="1" id="KW-0472">Membrane</keyword>
<comment type="caution">
    <text evidence="2">The sequence shown here is derived from an EMBL/GenBank/DDBJ whole genome shotgun (WGS) entry which is preliminary data.</text>
</comment>
<feature type="transmembrane region" description="Helical" evidence="1">
    <location>
        <begin position="80"/>
        <end position="98"/>
    </location>
</feature>
<reference evidence="2 3" key="1">
    <citation type="journal article" date="2015" name="Sci. Rep.">
        <title>Genome of the facultative scuticociliatosis pathogen Pseudocohnilembus persalinus provides insight into its virulence through horizontal gene transfer.</title>
        <authorList>
            <person name="Xiong J."/>
            <person name="Wang G."/>
            <person name="Cheng J."/>
            <person name="Tian M."/>
            <person name="Pan X."/>
            <person name="Warren A."/>
            <person name="Jiang C."/>
            <person name="Yuan D."/>
            <person name="Miao W."/>
        </authorList>
    </citation>
    <scope>NUCLEOTIDE SEQUENCE [LARGE SCALE GENOMIC DNA]</scope>
    <source>
        <strain evidence="2">36N120E</strain>
    </source>
</reference>
<dbReference type="EMBL" id="LDAU01000120">
    <property type="protein sequence ID" value="KRX04199.1"/>
    <property type="molecule type" value="Genomic_DNA"/>
</dbReference>
<feature type="transmembrane region" description="Helical" evidence="1">
    <location>
        <begin position="204"/>
        <end position="232"/>
    </location>
</feature>
<feature type="transmembrane region" description="Helical" evidence="1">
    <location>
        <begin position="263"/>
        <end position="284"/>
    </location>
</feature>
<evidence type="ECO:0008006" key="4">
    <source>
        <dbReference type="Google" id="ProtNLM"/>
    </source>
</evidence>